<dbReference type="Proteomes" id="UP000177050">
    <property type="component" value="Unassembled WGS sequence"/>
</dbReference>
<feature type="compositionally biased region" description="Basic and acidic residues" evidence="1">
    <location>
        <begin position="38"/>
        <end position="48"/>
    </location>
</feature>
<dbReference type="EMBL" id="MGBR01000001">
    <property type="protein sequence ID" value="OGK73714.1"/>
    <property type="molecule type" value="Genomic_DNA"/>
</dbReference>
<dbReference type="AlphaFoldDB" id="A0A1F7L0Z1"/>
<evidence type="ECO:0000313" key="3">
    <source>
        <dbReference type="Proteomes" id="UP000177050"/>
    </source>
</evidence>
<accession>A0A1F7L0Z1</accession>
<feature type="region of interest" description="Disordered" evidence="1">
    <location>
        <begin position="15"/>
        <end position="50"/>
    </location>
</feature>
<organism evidence="2 3">
    <name type="scientific">Candidatus Roizmanbacteria bacterium RIFOXYD1_FULL_38_12</name>
    <dbReference type="NCBI Taxonomy" id="1802093"/>
    <lineage>
        <taxon>Bacteria</taxon>
        <taxon>Candidatus Roizmaniibacteriota</taxon>
    </lineage>
</organism>
<sequence length="94" mass="9936">MGEGELPAELAAALKSGDTGTSLPDNLFTKELPPQPKPEIKTEPKPEPKQVGVSLADLLKQKVGKGGIGRLKEMGTPEDEVAPPVIKIPQTTKQ</sequence>
<proteinExistence type="predicted"/>
<gene>
    <name evidence="2" type="ORF">A3K52_02930</name>
</gene>
<feature type="region of interest" description="Disordered" evidence="1">
    <location>
        <begin position="66"/>
        <end position="94"/>
    </location>
</feature>
<name>A0A1F7L0Z1_9BACT</name>
<evidence type="ECO:0000256" key="1">
    <source>
        <dbReference type="SAM" id="MobiDB-lite"/>
    </source>
</evidence>
<protein>
    <submittedName>
        <fullName evidence="2">Uncharacterized protein</fullName>
    </submittedName>
</protein>
<reference evidence="2 3" key="1">
    <citation type="journal article" date="2016" name="Nat. Commun.">
        <title>Thousands of microbial genomes shed light on interconnected biogeochemical processes in an aquifer system.</title>
        <authorList>
            <person name="Anantharaman K."/>
            <person name="Brown C.T."/>
            <person name="Hug L.A."/>
            <person name="Sharon I."/>
            <person name="Castelle C.J."/>
            <person name="Probst A.J."/>
            <person name="Thomas B.C."/>
            <person name="Singh A."/>
            <person name="Wilkins M.J."/>
            <person name="Karaoz U."/>
            <person name="Brodie E.L."/>
            <person name="Williams K.H."/>
            <person name="Hubbard S.S."/>
            <person name="Banfield J.F."/>
        </authorList>
    </citation>
    <scope>NUCLEOTIDE SEQUENCE [LARGE SCALE GENOMIC DNA]</scope>
</reference>
<evidence type="ECO:0000313" key="2">
    <source>
        <dbReference type="EMBL" id="OGK73714.1"/>
    </source>
</evidence>
<comment type="caution">
    <text evidence="2">The sequence shown here is derived from an EMBL/GenBank/DDBJ whole genome shotgun (WGS) entry which is preliminary data.</text>
</comment>